<feature type="domain" description="RapA2 cadherin-like" evidence="1">
    <location>
        <begin position="830"/>
        <end position="898"/>
    </location>
</feature>
<evidence type="ECO:0000313" key="4">
    <source>
        <dbReference type="Proteomes" id="UP000037507"/>
    </source>
</evidence>
<dbReference type="InterPro" id="IPR010221">
    <property type="entry name" value="VCBS_dom"/>
</dbReference>
<sequence>MGAAKSDVTRASLQVALLYVFAEHVKAQTANREAEATDASLVDVDAELEQFDATQTIAQEGQEELDPAQAAALLRDLINEELAITAQARGIDPEQRLALEQELESSQSLSASQSTLQANAGSEGAAKGFEWTDLKIGETGFSPFAVMGGGLLFNSLFAGGGPAAIVAKAVLYANGIVADGYIAGATVKLLDANGNVIAWTETDPLGRYTFDDELLKRASKVVASGGKDISTNRDFDIELSAPSGATVINPLTTLVQSFIEANPGMSAAKAMQAVRTALGIPDSQDLLTLDPIAAAMSGTAEQKSLALALQIKAAQVANLLITASSAMRASDPGLSLQDAMSKIIGGLTQQIANVASGAQKPFALNDVSIISSVTGLSGDAVSLIAEGNTFSADSLEGIYEFQKLVQDDLSNILSLGGTMSAEALKSLTALLKFVSQGNKVVDFKLAPFSDTSLNGSALLTHVADPSVRIDLKPLANTVKVGDTIQLTQEGRAPTTVIVTPEDVARGYVDIKLPTFTQDGSATITVTVTDSQTQKPVASGVAAITYDSTVSAIGAQIAPHTDPVGGAGKPNVMITVTGLEAGAVWQYSLDNGKTWSAQISGPSTPVAVPQGAFVLTLRQIDRAGNESAPSQIKFEYSAGNFAPALTGAKAVLVDGVEDRSTIIKASDLLKGYSDAENQNLSIVNLTAKGDAGLVIQVVANNDGTYTLTAPANYNGAVVLSYGVSDGVAVTSASQQLSITAVNDAAVLSSATVTLDETNEALSTSGKLTVTDVDSAQTFQVQTNVAGTHGKFSIDAQGNWSYSANTALNSLNVGDSVSDTFTVASADGTQTSVKVTINGTNDSAVLSSAAVTLDETHEALSTSGKVTVTDIDSGETFQVQTNVAGTHGKFSIDAQGNWSYIANTALNSLNVGDSVSDTFTVASADGTQTSVKVTINGTNDAAVLSSALVALEENNEALSTNGTLTISDVDSGETFVVQTNAAGTYGKFSIDAQGNWSYTANTALGSLNVGDSVSDTFTVASADGTQTSVKVTINGTNDAAVLSSAVESLDETNEALSTSGKLTLTDVDSGETFQVQTNVAGTHGKFSIDAQGNWSYIANTALNSLNVGDSVSDTFTVASADGTQTSVKVTIKGTNDAAVLSSAELTLDETNAALSTNGKLTVTDVDSAETFKAQTDVAGTHGKFSIDAQGNWTYVANTALNSLNASDSVSDTFPVESADGTKTSVKVTITGTNDAAVLSSAEVTLDETNAALSTNGKLTVTDVDSAETFKAQTDVAGTHGKFSIDAQGNWTYVANTALNSLNASDSVSDTFTVESADGTKTSVKVTITGTNDAAVLSSAEVTLDETNAVLSTNGKLTVTDLDSAETFKAQTDVAGTHGKFSIDAQGNWTYVANTALNSLNASDSVSDTFPVESADGTKTSVKVTITGTNDAAVLSSAEVTLDETNAVLSTSGQLTISDVDSAQTFQAQTDVVGTHGKFSIDAQGNWTYGANTALNSLNAGDSVSDTFPVESADGTKTSVKVTITGTNDAAVLSSAEVTLDETNAVLSTSGQLTISDVDSAQTFQAQTDVVGTHGKFSIDAQGNWTYVANTALNSLNAGDSVSDTFPVESADGTKTSVKVTITGTNDAAVLSSAEVTLDETNAALSTNGKLTVTDVDSAETFKAQTDVAGTHGKFSIDAQGNWTYVANTALNSLNASDSVSD</sequence>
<feature type="domain" description="Cadherin-like" evidence="2">
    <location>
        <begin position="639"/>
        <end position="737"/>
    </location>
</feature>
<accession>A0A2T7UIK8</accession>
<dbReference type="Pfam" id="PF17892">
    <property type="entry name" value="Cadherin_5"/>
    <property type="match status" value="1"/>
</dbReference>
<feature type="domain" description="RapA2 cadherin-like" evidence="1">
    <location>
        <begin position="1222"/>
        <end position="1290"/>
    </location>
</feature>
<feature type="domain" description="RapA2 cadherin-like" evidence="1">
    <location>
        <begin position="1026"/>
        <end position="1094"/>
    </location>
</feature>
<dbReference type="NCBIfam" id="NF012211">
    <property type="entry name" value="tand_rpt_95"/>
    <property type="match status" value="1"/>
</dbReference>
<feature type="domain" description="RapA2 cadherin-like" evidence="1">
    <location>
        <begin position="1516"/>
        <end position="1584"/>
    </location>
</feature>
<reference evidence="3" key="1">
    <citation type="submission" date="2017-04" db="EMBL/GenBank/DDBJ databases">
        <title>Unexpected and diverse lifestyles within the genus Limnohabitans.</title>
        <authorList>
            <person name="Kasalicky V."/>
            <person name="Mehrshad M."/>
            <person name="Andrei S.-A."/>
            <person name="Salcher M."/>
            <person name="Kratochvilova H."/>
            <person name="Simek K."/>
            <person name="Ghai R."/>
        </authorList>
    </citation>
    <scope>NUCLEOTIDE SEQUENCE [LARGE SCALE GENOMIC DNA]</scope>
    <source>
        <strain evidence="3">II-D5</strain>
    </source>
</reference>
<gene>
    <name evidence="3" type="ORF">H663_000005</name>
</gene>
<dbReference type="Pfam" id="PF17803">
    <property type="entry name" value="Cadherin_4"/>
    <property type="match status" value="9"/>
</dbReference>
<dbReference type="NCBIfam" id="TIGR01965">
    <property type="entry name" value="VCBS_repeat"/>
    <property type="match status" value="10"/>
</dbReference>
<feature type="non-terminal residue" evidence="3">
    <location>
        <position position="1699"/>
    </location>
</feature>
<dbReference type="Gene3D" id="2.60.40.10">
    <property type="entry name" value="Immunoglobulins"/>
    <property type="match status" value="9"/>
</dbReference>
<feature type="domain" description="RapA2 cadherin-like" evidence="1">
    <location>
        <begin position="1124"/>
        <end position="1192"/>
    </location>
</feature>
<feature type="domain" description="RapA2 cadherin-like" evidence="1">
    <location>
        <begin position="1418"/>
        <end position="1486"/>
    </location>
</feature>
<dbReference type="InterPro" id="IPR013783">
    <property type="entry name" value="Ig-like_fold"/>
</dbReference>
<dbReference type="EMBL" id="LFYT02000001">
    <property type="protein sequence ID" value="PVE44448.1"/>
    <property type="molecule type" value="Genomic_DNA"/>
</dbReference>
<feature type="domain" description="RapA2 cadherin-like" evidence="1">
    <location>
        <begin position="1320"/>
        <end position="1388"/>
    </location>
</feature>
<name>A0A2T7UIK8_9BURK</name>
<evidence type="ECO:0000259" key="2">
    <source>
        <dbReference type="Pfam" id="PF17892"/>
    </source>
</evidence>
<evidence type="ECO:0000259" key="1">
    <source>
        <dbReference type="Pfam" id="PF17803"/>
    </source>
</evidence>
<dbReference type="Proteomes" id="UP000037507">
    <property type="component" value="Unassembled WGS sequence"/>
</dbReference>
<comment type="caution">
    <text evidence="3">The sequence shown here is derived from an EMBL/GenBank/DDBJ whole genome shotgun (WGS) entry which is preliminary data.</text>
</comment>
<feature type="domain" description="RapA2 cadherin-like" evidence="1">
    <location>
        <begin position="1614"/>
        <end position="1682"/>
    </location>
</feature>
<protein>
    <recommendedName>
        <fullName evidence="5">Cadherin domain-containing protein</fullName>
    </recommendedName>
</protein>
<feature type="domain" description="RapA2 cadherin-like" evidence="1">
    <location>
        <begin position="928"/>
        <end position="996"/>
    </location>
</feature>
<keyword evidence="4" id="KW-1185">Reference proteome</keyword>
<proteinExistence type="predicted"/>
<evidence type="ECO:0000313" key="3">
    <source>
        <dbReference type="EMBL" id="PVE44448.1"/>
    </source>
</evidence>
<evidence type="ECO:0008006" key="5">
    <source>
        <dbReference type="Google" id="ProtNLM"/>
    </source>
</evidence>
<dbReference type="InterPro" id="IPR041690">
    <property type="entry name" value="Cadherin_5"/>
</dbReference>
<organism evidence="3 4">
    <name type="scientific">Limnohabitans planktonicus II-D5</name>
    <dbReference type="NCBI Taxonomy" id="1293045"/>
    <lineage>
        <taxon>Bacteria</taxon>
        <taxon>Pseudomonadati</taxon>
        <taxon>Pseudomonadota</taxon>
        <taxon>Betaproteobacteria</taxon>
        <taxon>Burkholderiales</taxon>
        <taxon>Comamonadaceae</taxon>
        <taxon>Limnohabitans</taxon>
    </lineage>
</organism>
<dbReference type="InterPro" id="IPR040853">
    <property type="entry name" value="RapA2_cadherin-like"/>
</dbReference>